<evidence type="ECO:0000313" key="2">
    <source>
        <dbReference type="EMBL" id="AAB01570.1"/>
    </source>
</evidence>
<evidence type="ECO:0000256" key="1">
    <source>
        <dbReference type="SAM" id="SignalP"/>
    </source>
</evidence>
<keyword evidence="1" id="KW-0732">Signal</keyword>
<dbReference type="PANTHER" id="PTHR31656">
    <property type="entry name" value="ROOT CAP DOMAIN-CONTAINING PROTEIN"/>
    <property type="match status" value="1"/>
</dbReference>
<dbReference type="InterPro" id="IPR009646">
    <property type="entry name" value="Root_cap"/>
</dbReference>
<dbReference type="AlphaFoldDB" id="Q40862"/>
<name>Q40862_PICGL</name>
<organism evidence="2">
    <name type="scientific">Picea glauca</name>
    <name type="common">White spruce</name>
    <name type="synonym">Pinus glauca</name>
    <dbReference type="NCBI Taxonomy" id="3330"/>
    <lineage>
        <taxon>Eukaryota</taxon>
        <taxon>Viridiplantae</taxon>
        <taxon>Streptophyta</taxon>
        <taxon>Embryophyta</taxon>
        <taxon>Tracheophyta</taxon>
        <taxon>Spermatophyta</taxon>
        <taxon>Pinopsida</taxon>
        <taxon>Pinidae</taxon>
        <taxon>Conifers I</taxon>
        <taxon>Pinales</taxon>
        <taxon>Pinaceae</taxon>
        <taxon>Picea</taxon>
    </lineage>
</organism>
<dbReference type="EMBL" id="L47117">
    <property type="protein sequence ID" value="AAB01570.1"/>
    <property type="molecule type" value="Genomic_DNA"/>
</dbReference>
<accession>Q40862</accession>
<gene>
    <name evidence="2" type="primary">EMB7</name>
</gene>
<proteinExistence type="predicted"/>
<dbReference type="PIR" id="T09288">
    <property type="entry name" value="T09288"/>
</dbReference>
<protein>
    <submittedName>
        <fullName evidence="2">Late embryogenesis abundant protein</fullName>
    </submittedName>
</protein>
<reference evidence="2" key="1">
    <citation type="journal article" date="1999" name="Plant Mol. Biol.">
        <title>Cloning and characterization of six embryogenesis-associated cDNAs from somatic embryos of Picea glauca and their comparative expression during zygotic embryogenesis.</title>
        <authorList>
            <person name="Dong J.-Z."/>
            <person name="Dunstan D.I."/>
        </authorList>
    </citation>
    <scope>NUCLEOTIDE SEQUENCE</scope>
</reference>
<dbReference type="Pfam" id="PF06830">
    <property type="entry name" value="Root_cap"/>
    <property type="match status" value="1"/>
</dbReference>
<feature type="chain" id="PRO_5004231580" evidence="1">
    <location>
        <begin position="26"/>
        <end position="320"/>
    </location>
</feature>
<feature type="signal peptide" evidence="1">
    <location>
        <begin position="1"/>
        <end position="25"/>
    </location>
</feature>
<sequence length="320" mass="34758">MAANKLMNVVAVAVCVMVMVNAASAVGKAKCTDKWYPRCYGYQYDCPANCPYNCDMDCKTCKTVCPCDKPGGVCQDPRFIGGDGIMFYFHGKRDQDFCLISDSNLHINAHFIGKRGQGMGRDFTWVQSIGVLLEDGRQFYLGAKKVSTWDNSVDQLTMALNGQTLTLPPGEGATWATASGLNVTRSDRANEVVVQVEDKLKISARVVPISEEESRVHNYGIIAGEDCFAHLELSFKFYSLSPNVSGVLGQTYGAEYRSPVKMGVAMPIMGGESNYVTSNLFAADCKVARFASSSDDEYAITSALDCNSGRGSGHGIVSRR</sequence>